<dbReference type="InterPro" id="IPR005202">
    <property type="entry name" value="TF_GRAS"/>
</dbReference>
<dbReference type="Pfam" id="PF03514">
    <property type="entry name" value="GRAS"/>
    <property type="match status" value="1"/>
</dbReference>
<dbReference type="GO" id="GO:0005634">
    <property type="term" value="C:nucleus"/>
    <property type="evidence" value="ECO:0007669"/>
    <property type="project" value="UniProtKB-SubCell"/>
</dbReference>
<feature type="short sequence motif" description="LXXLL motif" evidence="5">
    <location>
        <begin position="211"/>
        <end position="215"/>
    </location>
</feature>
<keyword evidence="7" id="KW-1185">Reference proteome</keyword>
<comment type="subcellular location">
    <subcellularLocation>
        <location evidence="1">Nucleus</location>
    </subcellularLocation>
</comment>
<proteinExistence type="inferred from homology"/>
<name>A0A6A1WKY6_9ROSI</name>
<dbReference type="AlphaFoldDB" id="A0A6A1WKY6"/>
<evidence type="ECO:0000256" key="1">
    <source>
        <dbReference type="ARBA" id="ARBA00004123"/>
    </source>
</evidence>
<comment type="caution">
    <text evidence="6">The sequence shown here is derived from an EMBL/GenBank/DDBJ whole genome shotgun (WGS) entry which is preliminary data.</text>
</comment>
<reference evidence="6 7" key="1">
    <citation type="journal article" date="2019" name="Plant Biotechnol. J.">
        <title>The red bayberry genome and genetic basis of sex determination.</title>
        <authorList>
            <person name="Jia H.M."/>
            <person name="Jia H.J."/>
            <person name="Cai Q.L."/>
            <person name="Wang Y."/>
            <person name="Zhao H.B."/>
            <person name="Yang W.F."/>
            <person name="Wang G.Y."/>
            <person name="Li Y.H."/>
            <person name="Zhan D.L."/>
            <person name="Shen Y.T."/>
            <person name="Niu Q.F."/>
            <person name="Chang L."/>
            <person name="Qiu J."/>
            <person name="Zhao L."/>
            <person name="Xie H.B."/>
            <person name="Fu W.Y."/>
            <person name="Jin J."/>
            <person name="Li X.W."/>
            <person name="Jiao Y."/>
            <person name="Zhou C.C."/>
            <person name="Tu T."/>
            <person name="Chai C.Y."/>
            <person name="Gao J.L."/>
            <person name="Fan L.J."/>
            <person name="van de Weg E."/>
            <person name="Wang J.Y."/>
            <person name="Gao Z.S."/>
        </authorList>
    </citation>
    <scope>NUCLEOTIDE SEQUENCE [LARGE SCALE GENOMIC DNA]</scope>
    <source>
        <tissue evidence="6">Leaves</tissue>
    </source>
</reference>
<dbReference type="OrthoDB" id="47276at2759"/>
<dbReference type="PANTHER" id="PTHR31636">
    <property type="entry name" value="OSJNBA0084A10.13 PROTEIN-RELATED"/>
    <property type="match status" value="1"/>
</dbReference>
<evidence type="ECO:0000313" key="7">
    <source>
        <dbReference type="Proteomes" id="UP000516437"/>
    </source>
</evidence>
<dbReference type="Proteomes" id="UP000516437">
    <property type="component" value="Chromosome 1"/>
</dbReference>
<comment type="caution">
    <text evidence="5">Lacks conserved residue(s) required for the propagation of feature annotation.</text>
</comment>
<evidence type="ECO:0000256" key="3">
    <source>
        <dbReference type="ARBA" id="ARBA00023163"/>
    </source>
</evidence>
<evidence type="ECO:0000256" key="4">
    <source>
        <dbReference type="ARBA" id="ARBA00023242"/>
    </source>
</evidence>
<feature type="region of interest" description="SAW" evidence="5">
    <location>
        <begin position="301"/>
        <end position="376"/>
    </location>
</feature>
<evidence type="ECO:0000256" key="5">
    <source>
        <dbReference type="PROSITE-ProRule" id="PRU01191"/>
    </source>
</evidence>
<evidence type="ECO:0000256" key="2">
    <source>
        <dbReference type="ARBA" id="ARBA00023015"/>
    </source>
</evidence>
<dbReference type="EMBL" id="RXIC02000019">
    <property type="protein sequence ID" value="KAB1225942.1"/>
    <property type="molecule type" value="Genomic_DNA"/>
</dbReference>
<keyword evidence="2" id="KW-0805">Transcription regulation</keyword>
<comment type="similarity">
    <text evidence="5">Belongs to the GRAS family.</text>
</comment>
<organism evidence="6 7">
    <name type="scientific">Morella rubra</name>
    <name type="common">Chinese bayberry</name>
    <dbReference type="NCBI Taxonomy" id="262757"/>
    <lineage>
        <taxon>Eukaryota</taxon>
        <taxon>Viridiplantae</taxon>
        <taxon>Streptophyta</taxon>
        <taxon>Embryophyta</taxon>
        <taxon>Tracheophyta</taxon>
        <taxon>Spermatophyta</taxon>
        <taxon>Magnoliopsida</taxon>
        <taxon>eudicotyledons</taxon>
        <taxon>Gunneridae</taxon>
        <taxon>Pentapetalae</taxon>
        <taxon>rosids</taxon>
        <taxon>fabids</taxon>
        <taxon>Fagales</taxon>
        <taxon>Myricaceae</taxon>
        <taxon>Morella</taxon>
    </lineage>
</organism>
<keyword evidence="4" id="KW-0539">Nucleus</keyword>
<sequence length="378" mass="43699">MAQTVFHLVVVVIMVLISVRLALAVYSPWFAGLGDYQASFAQATLPGDQVCQPKLRPNRGSLVLDNPTNGTSNHTGDGLKLLTRDIFIDKESILQFRRGSEDASKFLPKGNQLGIDFESDMVLTGWKQGDHKIENENSRDGSKGRKNHERGVIWGPAYELFKAHLWVQILSRATFVNPRGWLRWSRPLGFDIENLTIDESEVLAVNCSFKLKNLLDETVEETSPRNAVLDLIRRLNPDLFVHSIVNGGYNSPFFVTRFREMLFHFSAFYDSVDIILPSEHQSGRLMFEREFYGREIMNVIACEGLERVERPEIYKQWQLRTMRAGFRQLPLDQELRDRFRSRTKEWYHKDFGLDEGNHWLLQGWKDRIVYASSCWVPA</sequence>
<accession>A0A6A1WKY6</accession>
<protein>
    <submittedName>
        <fullName evidence="6">Scarecrow-like protein 34</fullName>
    </submittedName>
</protein>
<gene>
    <name evidence="6" type="ORF">CJ030_MR1G005473</name>
</gene>
<dbReference type="PROSITE" id="PS50985">
    <property type="entry name" value="GRAS"/>
    <property type="match status" value="1"/>
</dbReference>
<keyword evidence="3" id="KW-0804">Transcription</keyword>
<evidence type="ECO:0000313" key="6">
    <source>
        <dbReference type="EMBL" id="KAB1225942.1"/>
    </source>
</evidence>